<dbReference type="SUPFAM" id="SSF82771">
    <property type="entry name" value="GIY-YIG endonuclease"/>
    <property type="match status" value="1"/>
</dbReference>
<organism evidence="2 3">
    <name type="scientific">Candidatus Campbellbacteria bacterium CG22_combo_CG10-13_8_21_14_all_36_13</name>
    <dbReference type="NCBI Taxonomy" id="1974529"/>
    <lineage>
        <taxon>Bacteria</taxon>
        <taxon>Candidatus Campbelliibacteriota</taxon>
    </lineage>
</organism>
<protein>
    <submittedName>
        <fullName evidence="2">Excinuclease ABC subunit C</fullName>
    </submittedName>
</protein>
<dbReference type="InterPro" id="IPR000305">
    <property type="entry name" value="GIY-YIG_endonuc"/>
</dbReference>
<proteinExistence type="predicted"/>
<dbReference type="InterPro" id="IPR035901">
    <property type="entry name" value="GIY-YIG_endonuc_sf"/>
</dbReference>
<reference evidence="2 3" key="1">
    <citation type="submission" date="2017-09" db="EMBL/GenBank/DDBJ databases">
        <title>Depth-based differentiation of microbial function through sediment-hosted aquifers and enrichment of novel symbionts in the deep terrestrial subsurface.</title>
        <authorList>
            <person name="Probst A.J."/>
            <person name="Ladd B."/>
            <person name="Jarett J.K."/>
            <person name="Geller-Mcgrath D.E."/>
            <person name="Sieber C.M."/>
            <person name="Emerson J.B."/>
            <person name="Anantharaman K."/>
            <person name="Thomas B.C."/>
            <person name="Malmstrom R."/>
            <person name="Stieglmeier M."/>
            <person name="Klingl A."/>
            <person name="Woyke T."/>
            <person name="Ryan C.M."/>
            <person name="Banfield J.F."/>
        </authorList>
    </citation>
    <scope>NUCLEOTIDE SEQUENCE [LARGE SCALE GENOMIC DNA]</scope>
    <source>
        <strain evidence="2">CG22_combo_CG10-13_8_21_14_all_36_13</strain>
    </source>
</reference>
<dbReference type="AlphaFoldDB" id="A0A2H0DYB2"/>
<dbReference type="Gene3D" id="3.40.1440.10">
    <property type="entry name" value="GIY-YIG endonuclease"/>
    <property type="match status" value="1"/>
</dbReference>
<dbReference type="PROSITE" id="PS50164">
    <property type="entry name" value="GIY_YIG"/>
    <property type="match status" value="1"/>
</dbReference>
<evidence type="ECO:0000313" key="2">
    <source>
        <dbReference type="EMBL" id="PIP87157.1"/>
    </source>
</evidence>
<accession>A0A2H0DYB2</accession>
<evidence type="ECO:0000259" key="1">
    <source>
        <dbReference type="PROSITE" id="PS50164"/>
    </source>
</evidence>
<dbReference type="EMBL" id="PCTT01000023">
    <property type="protein sequence ID" value="PIP87157.1"/>
    <property type="molecule type" value="Genomic_DNA"/>
</dbReference>
<dbReference type="Proteomes" id="UP000231143">
    <property type="component" value="Unassembled WGS sequence"/>
</dbReference>
<gene>
    <name evidence="2" type="ORF">COW81_01925</name>
</gene>
<name>A0A2H0DYB2_9BACT</name>
<feature type="domain" description="GIY-YIG" evidence="1">
    <location>
        <begin position="1"/>
        <end position="78"/>
    </location>
</feature>
<sequence>MYYIVYVLYSLKAKNLYVGCTNNVEDRVKRHNNGYVQSTKHRVSLYLIHTETFQNKSDAFNRKRFLKSLWGSREKKKMKEKFLKENKERQN</sequence>
<dbReference type="Pfam" id="PF01541">
    <property type="entry name" value="GIY-YIG"/>
    <property type="match status" value="1"/>
</dbReference>
<evidence type="ECO:0000313" key="3">
    <source>
        <dbReference type="Proteomes" id="UP000231143"/>
    </source>
</evidence>
<comment type="caution">
    <text evidence="2">The sequence shown here is derived from an EMBL/GenBank/DDBJ whole genome shotgun (WGS) entry which is preliminary data.</text>
</comment>